<protein>
    <submittedName>
        <fullName evidence="1">Uncharacterized protein</fullName>
    </submittedName>
</protein>
<name>A2SF08_METPP</name>
<accession>A2SF08</accession>
<reference evidence="1" key="2">
    <citation type="submission" date="2007-01" db="EMBL/GenBank/DDBJ databases">
        <authorList>
            <person name="Copeland A."/>
            <person name="Lucas S."/>
            <person name="Lapidus A."/>
            <person name="Barry K."/>
            <person name="Detter J.C."/>
            <person name="Glavina del Rio T."/>
            <person name="Hammon N."/>
            <person name="Dalin E."/>
            <person name="Tice H."/>
            <person name="Pitluck S."/>
            <person name="Chain P."/>
            <person name="Malfatti S."/>
            <person name="Shin M."/>
            <person name="Vergez L."/>
            <person name="Schmutz J."/>
            <person name="Larimer F."/>
            <person name="Land M."/>
            <person name="Hauser L."/>
            <person name="Richardson P."/>
        </authorList>
    </citation>
    <scope>NUCLEOTIDE SEQUENCE</scope>
    <source>
        <strain evidence="1">PM1</strain>
        <plasmid evidence="2">RPME01</plasmid>
    </source>
</reference>
<dbReference type="EMBL" id="CP000556">
    <property type="protein sequence ID" value="ABM96955.1"/>
    <property type="molecule type" value="Genomic_DNA"/>
</dbReference>
<dbReference type="Proteomes" id="UP000000366">
    <property type="component" value="Plasmid RPME01"/>
</dbReference>
<dbReference type="eggNOG" id="COG0515">
    <property type="taxonomic scope" value="Bacteria"/>
</dbReference>
<evidence type="ECO:0000313" key="3">
    <source>
        <dbReference type="Proteomes" id="UP000000366"/>
    </source>
</evidence>
<keyword evidence="2" id="KW-0614">Plasmid</keyword>
<dbReference type="RefSeq" id="WP_011828784.1">
    <property type="nucleotide sequence ID" value="NC_008825.1"/>
</dbReference>
<dbReference type="KEGG" id="mpt:Mpe_A1185"/>
<organism evidence="1 3">
    <name type="scientific">Methylibium petroleiphilum (strain ATCC BAA-1232 / LMG 22953 / PM1)</name>
    <dbReference type="NCBI Taxonomy" id="420662"/>
    <lineage>
        <taxon>Bacteria</taxon>
        <taxon>Pseudomonadati</taxon>
        <taxon>Pseudomonadota</taxon>
        <taxon>Betaproteobacteria</taxon>
        <taxon>Burkholderiales</taxon>
        <taxon>Sphaerotilaceae</taxon>
        <taxon>Methylibium</taxon>
    </lineage>
</organism>
<dbReference type="EMBL" id="CP000555">
    <property type="protein sequence ID" value="ABM94147.1"/>
    <property type="molecule type" value="Genomic_DNA"/>
</dbReference>
<dbReference type="AlphaFoldDB" id="A2SF08"/>
<dbReference type="KEGG" id="mpt:Mpe_B0179"/>
<keyword evidence="3" id="KW-1185">Reference proteome</keyword>
<reference evidence="1 3" key="1">
    <citation type="journal article" date="2007" name="J. Bacteriol.">
        <title>Whole-genome analysis of the methyl tert-butyl ether-degrading beta-proteobacterium Methylibium petroleiphilum PM1.</title>
        <authorList>
            <person name="Kane S.R."/>
            <person name="Chakicherla A.Y."/>
            <person name="Chain P.S.G."/>
            <person name="Schmidt R."/>
            <person name="Shin M.W."/>
            <person name="Legler T.C."/>
            <person name="Scow K.M."/>
            <person name="Larimer F.W."/>
            <person name="Lucas S.M."/>
            <person name="Richardson P.M."/>
            <person name="Hristova K.R."/>
        </authorList>
    </citation>
    <scope>NUCLEOTIDE SEQUENCE [LARGE SCALE GENOMIC DNA]</scope>
    <source>
        <strain evidence="3">ATCC BAA-1232 / LMG 22953 / PM1</strain>
        <strain evidence="1">PM1</strain>
        <plasmid evidence="2">PM1</plasmid>
        <plasmid evidence="2 3">RPME01</plasmid>
    </source>
</reference>
<sequence>MTPPAAHWIRFLRNYGPLPTNGNLFDEHINAALKRAQVRPIELPTPSVDAMAEKVAAGEVRSILIAGTAGDGKTYHARKLWERLGGDPKGWDRHEKTKTLELAGGRALTFVKDLSELTPEQGLAVLAGLESSALEPGHPVGYVIACNHGQILDRLRTFRSPADGSASRLLDDVQRAFLEPGRTIPGLMLNDLGGATQRHSFRAVIKAVTEHPDWSHCDGCQLNAGDRQCPIAANRRRAMGADDAGLFISRLEDLIDLARLNGAHLPMRDLLALVANMLLGHPDAKDNLMTCGDVARLQEERLTDRASIYRNVFGANLGHRRAMARTVFRTLGSFGIGEESTNTIDGLLVYGQHDQSLRIDFDRLVANDRVYGAGAGYLTQQAQYLEGDESAREEQTAAAFVQRLSDQRQRLFFTLPAEDAAAYPFWSLSMFRFAGDYLALQRCCEQNLAVSPHVRGRMVRGLNRVMTGLLLDNTDTIFIASSGGFSQSKISVLCDTEVPAKRVGNGAGLRLRFDQITQRPAIEVHVAPGAAASVKFDLTPVRFEFICRVAEGALPSSFSNECYEDLLAFKVRLLRKAEHVRQQQMTEHDSEPGEPTADAGELQLAFIEIEENGSGFLKRVTVGAGA</sequence>
<proteinExistence type="predicted"/>
<dbReference type="STRING" id="420662.Mpe_A1185"/>
<dbReference type="HOGENOM" id="CLU_032040_0_0_4"/>
<geneLocation type="plasmid" evidence="2 3">
    <name>RPME01</name>
</geneLocation>
<dbReference type="Proteomes" id="UP000000366">
    <property type="component" value="Chromosome"/>
</dbReference>
<gene>
    <name evidence="1" type="ordered locus">Mpe_A1185</name>
    <name evidence="2" type="ordered locus">Mpe_B0179</name>
</gene>
<evidence type="ECO:0000313" key="1">
    <source>
        <dbReference type="EMBL" id="ABM94147.1"/>
    </source>
</evidence>
<evidence type="ECO:0000313" key="2">
    <source>
        <dbReference type="EMBL" id="ABM96955.1"/>
    </source>
</evidence>